<feature type="chain" id="PRO_5045171549" description="Secreted protein" evidence="1">
    <location>
        <begin position="23"/>
        <end position="180"/>
    </location>
</feature>
<comment type="caution">
    <text evidence="2">The sequence shown here is derived from an EMBL/GenBank/DDBJ whole genome shotgun (WGS) entry which is preliminary data.</text>
</comment>
<reference evidence="2 3" key="1">
    <citation type="submission" date="2022-11" db="EMBL/GenBank/DDBJ databases">
        <title>Minimal conservation of predation-associated metabolite biosynthetic gene clusters underscores biosynthetic potential of Myxococcota including descriptions for ten novel species: Archangium lansinium sp. nov., Myxococcus landrumus sp. nov., Nannocystis bai.</title>
        <authorList>
            <person name="Ahearne A."/>
            <person name="Stevens C."/>
            <person name="Dowd S."/>
        </authorList>
    </citation>
    <scope>NUCLEOTIDE SEQUENCE [LARGE SCALE GENOMIC DNA]</scope>
    <source>
        <strain evidence="2 3">BB15-2</strain>
    </source>
</reference>
<sequence length="180" mass="19722">MKRLYPTLLALSAALVPTVASAATWFDLRIPAPACQPRNSTDAAKLKLTNGVWTFATGHSGEARLFCPLHLSRPDAQADSVNIASFRLWYHDPDGDGASSFVRADLLRRSRTSTVDSLVTGGVVDSDDFVDNFFIRTMLFVNHTASFLLFTYHVEVTLQRDTTATATPAFVGLDFQPSPQ</sequence>
<organism evidence="2 3">
    <name type="scientific">Nannocystis bainbridge</name>
    <dbReference type="NCBI Taxonomy" id="2995303"/>
    <lineage>
        <taxon>Bacteria</taxon>
        <taxon>Pseudomonadati</taxon>
        <taxon>Myxococcota</taxon>
        <taxon>Polyangia</taxon>
        <taxon>Nannocystales</taxon>
        <taxon>Nannocystaceae</taxon>
        <taxon>Nannocystis</taxon>
    </lineage>
</organism>
<accession>A0ABT5E8U4</accession>
<dbReference type="EMBL" id="JAQNDL010000003">
    <property type="protein sequence ID" value="MDC0721764.1"/>
    <property type="molecule type" value="Genomic_DNA"/>
</dbReference>
<evidence type="ECO:0000313" key="3">
    <source>
        <dbReference type="Proteomes" id="UP001221686"/>
    </source>
</evidence>
<proteinExistence type="predicted"/>
<evidence type="ECO:0008006" key="4">
    <source>
        <dbReference type="Google" id="ProtNLM"/>
    </source>
</evidence>
<keyword evidence="3" id="KW-1185">Reference proteome</keyword>
<evidence type="ECO:0000313" key="2">
    <source>
        <dbReference type="EMBL" id="MDC0721764.1"/>
    </source>
</evidence>
<protein>
    <recommendedName>
        <fullName evidence="4">Secreted protein</fullName>
    </recommendedName>
</protein>
<dbReference type="RefSeq" id="WP_272090270.1">
    <property type="nucleotide sequence ID" value="NZ_JAQNDL010000003.1"/>
</dbReference>
<feature type="signal peptide" evidence="1">
    <location>
        <begin position="1"/>
        <end position="22"/>
    </location>
</feature>
<gene>
    <name evidence="2" type="ORF">POL25_32950</name>
</gene>
<evidence type="ECO:0000256" key="1">
    <source>
        <dbReference type="SAM" id="SignalP"/>
    </source>
</evidence>
<name>A0ABT5E8U4_9BACT</name>
<dbReference type="Proteomes" id="UP001221686">
    <property type="component" value="Unassembled WGS sequence"/>
</dbReference>
<keyword evidence="1" id="KW-0732">Signal</keyword>